<dbReference type="InterPro" id="IPR019629">
    <property type="entry name" value="Uncharacterised_HI1736/YgjV"/>
</dbReference>
<feature type="transmembrane region" description="Helical" evidence="1">
    <location>
        <begin position="143"/>
        <end position="160"/>
    </location>
</feature>
<feature type="transmembrane region" description="Helical" evidence="1">
    <location>
        <begin position="74"/>
        <end position="92"/>
    </location>
</feature>
<sequence length="176" mass="19076">MIQPLIGQIVGLMALGLCIAAFANKRDDRLLFILILANVAFATQFFLLGGWVAGAISCLIVLRILLLRRFKKNWFVMGAMLAATGTAAFLTWQGPLDTVPLLAGLIGTYAMFMLDGIPMRVMLAFAAACWLLANYLTGSVGAFIAEGLILITNAITIYRLHLDAVRDPGRQESASR</sequence>
<feature type="transmembrane region" description="Helical" evidence="1">
    <location>
        <begin position="30"/>
        <end position="62"/>
    </location>
</feature>
<dbReference type="Proteomes" id="UP001595799">
    <property type="component" value="Unassembled WGS sequence"/>
</dbReference>
<feature type="transmembrane region" description="Helical" evidence="1">
    <location>
        <begin position="121"/>
        <end position="137"/>
    </location>
</feature>
<comment type="caution">
    <text evidence="2">The sequence shown here is derived from an EMBL/GenBank/DDBJ whole genome shotgun (WGS) entry which is preliminary data.</text>
</comment>
<accession>A0ABV8UFE1</accession>
<keyword evidence="1" id="KW-0812">Transmembrane</keyword>
<evidence type="ECO:0000313" key="2">
    <source>
        <dbReference type="EMBL" id="MFC4349986.1"/>
    </source>
</evidence>
<reference evidence="3" key="1">
    <citation type="journal article" date="2019" name="Int. J. Syst. Evol. Microbiol.">
        <title>The Global Catalogue of Microorganisms (GCM) 10K type strain sequencing project: providing services to taxonomists for standard genome sequencing and annotation.</title>
        <authorList>
            <consortium name="The Broad Institute Genomics Platform"/>
            <consortium name="The Broad Institute Genome Sequencing Center for Infectious Disease"/>
            <person name="Wu L."/>
            <person name="Ma J."/>
        </authorList>
    </citation>
    <scope>NUCLEOTIDE SEQUENCE [LARGE SCALE GENOMIC DNA]</scope>
    <source>
        <strain evidence="3">CECT 8472</strain>
    </source>
</reference>
<dbReference type="EMBL" id="JBHSCW010000001">
    <property type="protein sequence ID" value="MFC4349986.1"/>
    <property type="molecule type" value="Genomic_DNA"/>
</dbReference>
<organism evidence="2 3">
    <name type="scientific">Fodinicurvata halophila</name>
    <dbReference type="NCBI Taxonomy" id="1419723"/>
    <lineage>
        <taxon>Bacteria</taxon>
        <taxon>Pseudomonadati</taxon>
        <taxon>Pseudomonadota</taxon>
        <taxon>Alphaproteobacteria</taxon>
        <taxon>Rhodospirillales</taxon>
        <taxon>Rhodovibrionaceae</taxon>
        <taxon>Fodinicurvata</taxon>
    </lineage>
</organism>
<evidence type="ECO:0000313" key="3">
    <source>
        <dbReference type="Proteomes" id="UP001595799"/>
    </source>
</evidence>
<dbReference type="PIRSF" id="PIRSF011443">
    <property type="entry name" value="YgjV"/>
    <property type="match status" value="1"/>
</dbReference>
<dbReference type="Pfam" id="PF10688">
    <property type="entry name" value="Imp-YgjV"/>
    <property type="match status" value="1"/>
</dbReference>
<dbReference type="InterPro" id="IPR026267">
    <property type="entry name" value="YgjV"/>
</dbReference>
<proteinExistence type="predicted"/>
<keyword evidence="1" id="KW-1133">Transmembrane helix</keyword>
<name>A0ABV8UFE1_9PROT</name>
<keyword evidence="1" id="KW-0472">Membrane</keyword>
<dbReference type="RefSeq" id="WP_382419995.1">
    <property type="nucleotide sequence ID" value="NZ_JBHSCW010000001.1"/>
</dbReference>
<protein>
    <submittedName>
        <fullName evidence="2">YgjV family protein</fullName>
    </submittedName>
</protein>
<gene>
    <name evidence="2" type="ORF">ACFOW6_00365</name>
</gene>
<keyword evidence="3" id="KW-1185">Reference proteome</keyword>
<evidence type="ECO:0000256" key="1">
    <source>
        <dbReference type="SAM" id="Phobius"/>
    </source>
</evidence>